<organism evidence="1 2">
    <name type="scientific">Vibrio maritimus</name>
    <dbReference type="NCBI Taxonomy" id="990268"/>
    <lineage>
        <taxon>Bacteria</taxon>
        <taxon>Pseudomonadati</taxon>
        <taxon>Pseudomonadota</taxon>
        <taxon>Gammaproteobacteria</taxon>
        <taxon>Vibrionales</taxon>
        <taxon>Vibrionaceae</taxon>
        <taxon>Vibrio</taxon>
    </lineage>
</organism>
<keyword evidence="2" id="KW-1185">Reference proteome</keyword>
<comment type="caution">
    <text evidence="1">The sequence shown here is derived from an EMBL/GenBank/DDBJ whole genome shotgun (WGS) entry which is preliminary data.</text>
</comment>
<sequence length="37" mass="4209">MPMSGKSISAYETWGVDIAAAIHKQTNERVRFNMLVR</sequence>
<name>A0A090RWJ4_9VIBR</name>
<dbReference type="Proteomes" id="UP000029228">
    <property type="component" value="Unassembled WGS sequence"/>
</dbReference>
<dbReference type="EMBL" id="BBMR01000004">
    <property type="protein sequence ID" value="GAL19825.1"/>
    <property type="molecule type" value="Genomic_DNA"/>
</dbReference>
<proteinExistence type="predicted"/>
<accession>A0A090RWJ4</accession>
<dbReference type="STRING" id="990268.JCM19235_1181"/>
<evidence type="ECO:0000313" key="1">
    <source>
        <dbReference type="EMBL" id="GAL19825.1"/>
    </source>
</evidence>
<reference evidence="1 2" key="2">
    <citation type="submission" date="2014-09" db="EMBL/GenBank/DDBJ databases">
        <authorList>
            <consortium name="NBRP consortium"/>
            <person name="Sawabe T."/>
            <person name="Meirelles P."/>
            <person name="Nakanishi M."/>
            <person name="Sayaka M."/>
            <person name="Hattori M."/>
            <person name="Ohkuma M."/>
        </authorList>
    </citation>
    <scope>NUCLEOTIDE SEQUENCE [LARGE SCALE GENOMIC DNA]</scope>
    <source>
        <strain evidence="2">JCM19235</strain>
    </source>
</reference>
<protein>
    <submittedName>
        <fullName evidence="1">Uncharacterized protein</fullName>
    </submittedName>
</protein>
<dbReference type="AlphaFoldDB" id="A0A090RWJ4"/>
<evidence type="ECO:0000313" key="2">
    <source>
        <dbReference type="Proteomes" id="UP000029228"/>
    </source>
</evidence>
<reference evidence="1 2" key="1">
    <citation type="submission" date="2014-09" db="EMBL/GenBank/DDBJ databases">
        <title>Vibrio maritimus JCM 19235. (C45) whole genome shotgun sequence.</title>
        <authorList>
            <person name="Sawabe T."/>
            <person name="Meirelles P."/>
            <person name="Nakanishi M."/>
            <person name="Sayaka M."/>
            <person name="Hattori M."/>
            <person name="Ohkuma M."/>
        </authorList>
    </citation>
    <scope>NUCLEOTIDE SEQUENCE [LARGE SCALE GENOMIC DNA]</scope>
    <source>
        <strain evidence="2">JCM19235</strain>
    </source>
</reference>
<gene>
    <name evidence="1" type="ORF">JCM19235_1181</name>
</gene>